<organism evidence="2 3">
    <name type="scientific">Aspergillus welwitschiae</name>
    <dbReference type="NCBI Taxonomy" id="1341132"/>
    <lineage>
        <taxon>Eukaryota</taxon>
        <taxon>Fungi</taxon>
        <taxon>Dikarya</taxon>
        <taxon>Ascomycota</taxon>
        <taxon>Pezizomycotina</taxon>
        <taxon>Eurotiomycetes</taxon>
        <taxon>Eurotiomycetidae</taxon>
        <taxon>Eurotiales</taxon>
        <taxon>Aspergillaceae</taxon>
        <taxon>Aspergillus</taxon>
        <taxon>Aspergillus subgen. Circumdati</taxon>
    </lineage>
</organism>
<feature type="transmembrane region" description="Helical" evidence="1">
    <location>
        <begin position="29"/>
        <end position="48"/>
    </location>
</feature>
<accession>A0A3F3Q5W2</accession>
<dbReference type="Proteomes" id="UP000253729">
    <property type="component" value="Unassembled WGS sequence"/>
</dbReference>
<dbReference type="EMBL" id="KZ852043">
    <property type="protein sequence ID" value="RDH34563.1"/>
    <property type="molecule type" value="Genomic_DNA"/>
</dbReference>
<protein>
    <submittedName>
        <fullName evidence="2">Uncharacterized protein</fullName>
    </submittedName>
</protein>
<evidence type="ECO:0000313" key="2">
    <source>
        <dbReference type="EMBL" id="RDH34563.1"/>
    </source>
</evidence>
<keyword evidence="3" id="KW-1185">Reference proteome</keyword>
<proteinExistence type="predicted"/>
<keyword evidence="1" id="KW-0472">Membrane</keyword>
<name>A0A3F3Q5W2_9EURO</name>
<dbReference type="RefSeq" id="XP_026627585.1">
    <property type="nucleotide sequence ID" value="XM_026765885.1"/>
</dbReference>
<reference evidence="2 3" key="1">
    <citation type="submission" date="2018-07" db="EMBL/GenBank/DDBJ databases">
        <title>The genomes of Aspergillus section Nigri reveals drivers in fungal speciation.</title>
        <authorList>
            <consortium name="DOE Joint Genome Institute"/>
            <person name="Vesth T.C."/>
            <person name="Nybo J."/>
            <person name="Theobald S."/>
            <person name="Brandl J."/>
            <person name="Frisvad J.C."/>
            <person name="Nielsen K.F."/>
            <person name="Lyhne E.K."/>
            <person name="Kogle M.E."/>
            <person name="Kuo A."/>
            <person name="Riley R."/>
            <person name="Clum A."/>
            <person name="Nolan M."/>
            <person name="Lipzen A."/>
            <person name="Salamov A."/>
            <person name="Henrissat B."/>
            <person name="Wiebenga A."/>
            <person name="De vries R.P."/>
            <person name="Grigoriev I.V."/>
            <person name="Mortensen U.H."/>
            <person name="Andersen M.R."/>
            <person name="Baker S.E."/>
        </authorList>
    </citation>
    <scope>NUCLEOTIDE SEQUENCE [LARGE SCALE GENOMIC DNA]</scope>
    <source>
        <strain evidence="2 3">CBS 139.54b</strain>
    </source>
</reference>
<gene>
    <name evidence="2" type="ORF">BDQ94DRAFT_141756</name>
</gene>
<sequence length="73" mass="8659">MGLCMLYVFGLYGWMCGIAWDGIHRMRIWVYFVESLGLAVLFIFLFILPDARMRRREREVSLSNRSNRTLITP</sequence>
<keyword evidence="1" id="KW-0812">Transmembrane</keyword>
<dbReference type="AlphaFoldDB" id="A0A3F3Q5W2"/>
<dbReference type="GeneID" id="38134241"/>
<evidence type="ECO:0000256" key="1">
    <source>
        <dbReference type="SAM" id="Phobius"/>
    </source>
</evidence>
<evidence type="ECO:0000313" key="3">
    <source>
        <dbReference type="Proteomes" id="UP000253729"/>
    </source>
</evidence>
<feature type="transmembrane region" description="Helical" evidence="1">
    <location>
        <begin position="5"/>
        <end position="23"/>
    </location>
</feature>
<keyword evidence="1" id="KW-1133">Transmembrane helix</keyword>